<dbReference type="GO" id="GO:0016780">
    <property type="term" value="F:phosphotransferase activity, for other substituted phosphate groups"/>
    <property type="evidence" value="ECO:0007669"/>
    <property type="project" value="TreeGrafter"/>
</dbReference>
<dbReference type="PANTHER" id="PTHR30576">
    <property type="entry name" value="COLANIC BIOSYNTHESIS UDP-GLUCOSE LIPID CARRIER TRANSFERASE"/>
    <property type="match status" value="1"/>
</dbReference>
<evidence type="ECO:0000256" key="3">
    <source>
        <dbReference type="ARBA" id="ARBA00022679"/>
    </source>
</evidence>
<dbReference type="OrthoDB" id="9808602at2"/>
<evidence type="ECO:0000256" key="4">
    <source>
        <dbReference type="ARBA" id="ARBA00022692"/>
    </source>
</evidence>
<accession>A9HNR6</accession>
<proteinExistence type="inferred from homology"/>
<organism evidence="8 9">
    <name type="scientific">Gluconacetobacter diazotrophicus (strain ATCC 49037 / DSM 5601 / CCUG 37298 / CIP 103539 / LMG 7603 / PAl5)</name>
    <dbReference type="NCBI Taxonomy" id="272568"/>
    <lineage>
        <taxon>Bacteria</taxon>
        <taxon>Pseudomonadati</taxon>
        <taxon>Pseudomonadota</taxon>
        <taxon>Alphaproteobacteria</taxon>
        <taxon>Acetobacterales</taxon>
        <taxon>Acetobacteraceae</taxon>
        <taxon>Gluconacetobacter</taxon>
    </lineage>
</organism>
<dbReference type="GO" id="GO:0000271">
    <property type="term" value="P:polysaccharide biosynthetic process"/>
    <property type="evidence" value="ECO:0007669"/>
    <property type="project" value="UniProtKB-KW"/>
</dbReference>
<dbReference type="STRING" id="272568.GDI2547"/>
<keyword evidence="9" id="KW-1185">Reference proteome</keyword>
<dbReference type="InterPro" id="IPR003362">
    <property type="entry name" value="Bact_transf"/>
</dbReference>
<dbReference type="Pfam" id="PF02397">
    <property type="entry name" value="Bac_transf"/>
    <property type="match status" value="1"/>
</dbReference>
<dbReference type="NCBIfam" id="TIGR03025">
    <property type="entry name" value="EPS_sugtrans"/>
    <property type="match status" value="1"/>
</dbReference>
<dbReference type="KEGG" id="gdj:Gdia_0786"/>
<dbReference type="PANTHER" id="PTHR30576:SF0">
    <property type="entry name" value="UNDECAPRENYL-PHOSPHATE N-ACETYLGALACTOSAMINYL 1-PHOSPHATE TRANSFERASE-RELATED"/>
    <property type="match status" value="1"/>
</dbReference>
<evidence type="ECO:0000313" key="8">
    <source>
        <dbReference type="EMBL" id="CAP56490.1"/>
    </source>
</evidence>
<comment type="similarity">
    <text evidence="2">Belongs to the bacterial sugar transferase family.</text>
</comment>
<evidence type="ECO:0000256" key="5">
    <source>
        <dbReference type="ARBA" id="ARBA00022989"/>
    </source>
</evidence>
<name>A9HNR6_GLUDA</name>
<dbReference type="HOGENOM" id="CLU_024920_0_1_5"/>
<sequence length="506" mass="56203">MPDGDLRMSEWYGQLQDSIGLSTDPITYKTPSARIAEPGTYPYYHSVLAGMITSVDTLAILAATFIGASVEPAIIHQDWRVAQPLADLMSALGFLMLPKNRRLLHVPTVQDFSAQVRYLTPPLLAGALLHVIVLYMLHHPIVPSFELALTWLAFSTGVLAVVRGTETVLLSRPAIANQLARNVAVVGSDDAAIRLAARIGEEAGSTYRMIGVFDDHDTALDPTATTGTLDDLIERSRETPLHAIILAIPPSTDPIDHVAEINWRLRSVLADVYVLPNIVHGIDVLLPIERLGPFALLVLQRRPLSDWQIVKKTVLDVFLGAIALVMLAPLMAAVAITIKATSPGPVFFRQPRLGFNNRTFMVFKFRTMFTDKSDMMAARQTARDDPRVTPIGKWLRKLSIDELPQLLNVLRGEMSLVGPRPHAPHTRAAGMLLDDALAEYVIRHQVKPGITGWAQVNGARGQLVTLDDLRRRVELDLEYMQRWSLRFDLKILMLTVVREVFSRHAF</sequence>
<keyword evidence="6" id="KW-0472">Membrane</keyword>
<dbReference type="InterPro" id="IPR017475">
    <property type="entry name" value="EPS_sugar_tfrase"/>
</dbReference>
<comment type="subcellular location">
    <subcellularLocation>
        <location evidence="1">Membrane</location>
        <topology evidence="1">Multi-pass membrane protein</topology>
    </subcellularLocation>
</comment>
<keyword evidence="3 8" id="KW-0808">Transferase</keyword>
<evidence type="ECO:0000256" key="1">
    <source>
        <dbReference type="ARBA" id="ARBA00004141"/>
    </source>
</evidence>
<dbReference type="GO" id="GO:0016020">
    <property type="term" value="C:membrane"/>
    <property type="evidence" value="ECO:0007669"/>
    <property type="project" value="UniProtKB-SubCell"/>
</dbReference>
<dbReference type="eggNOG" id="COG2148">
    <property type="taxonomic scope" value="Bacteria"/>
</dbReference>
<dbReference type="KEGG" id="gdi:GDI2547"/>
<keyword evidence="5" id="KW-1133">Transmembrane helix</keyword>
<dbReference type="Proteomes" id="UP000001176">
    <property type="component" value="Chromosome"/>
</dbReference>
<evidence type="ECO:0000256" key="7">
    <source>
        <dbReference type="ARBA" id="ARBA00023169"/>
    </source>
</evidence>
<keyword evidence="7" id="KW-0270">Exopolysaccharide synthesis</keyword>
<gene>
    <name evidence="8" type="primary">gumD</name>
    <name evidence="8" type="ordered locus">GDI2547</name>
</gene>
<keyword evidence="4" id="KW-0812">Transmembrane</keyword>
<reference evidence="8 9" key="1">
    <citation type="journal article" date="2009" name="BMC Genomics">
        <title>Complete genome sequence of the sugarcane nitrogen-fixing endophyte Gluconacetobacter diazotrophicus Pal5.</title>
        <authorList>
            <person name="Bertalan M."/>
            <person name="Albano R."/>
            <person name="Padua V."/>
            <person name="Rouws L."/>
            <person name="Rojas C."/>
            <person name="Hemerly A."/>
            <person name="Teixeira K."/>
            <person name="Schwab S."/>
            <person name="Araujo J."/>
            <person name="Oliveira A."/>
            <person name="Franca L."/>
            <person name="Magalhaes V."/>
            <person name="Alqueres S."/>
            <person name="Cardoso A."/>
            <person name="Almeida W."/>
            <person name="Loureiro M.M."/>
            <person name="Nogueira E."/>
            <person name="Cidade D."/>
            <person name="Oliveira D."/>
            <person name="Simao T."/>
            <person name="Macedo J."/>
            <person name="Valadao A."/>
            <person name="Dreschsel M."/>
            <person name="Freitas F."/>
            <person name="Vidal M."/>
            <person name="Guedes H."/>
            <person name="Rodrigues E."/>
            <person name="Meneses C."/>
            <person name="Brioso P."/>
            <person name="Pozzer L."/>
            <person name="Figueiredo D."/>
            <person name="Montano H."/>
            <person name="Junior J."/>
            <person name="Filho G."/>
            <person name="Flores V."/>
            <person name="Ferreira B."/>
            <person name="Branco A."/>
            <person name="Gonzalez P."/>
            <person name="Guillobel H."/>
            <person name="Lemos M."/>
            <person name="Seibel L."/>
            <person name="Macedo J."/>
            <person name="Alves-Ferreira M."/>
            <person name="Sachetto-Martins G."/>
            <person name="Coelho A."/>
            <person name="Santos E."/>
            <person name="Amaral G."/>
            <person name="Neves A."/>
            <person name="Pacheco A.B."/>
            <person name="Carvalho D."/>
            <person name="Lery L."/>
            <person name="Bisch P."/>
            <person name="Rossle S.C."/>
            <person name="Urmenyi T."/>
            <person name="Kruger W.V."/>
            <person name="Martins O."/>
            <person name="Baldani J.I."/>
            <person name="Ferreira P.C."/>
        </authorList>
    </citation>
    <scope>NUCLEOTIDE SEQUENCE [LARGE SCALE GENOMIC DNA]</scope>
    <source>
        <strain evidence="9">ATCC 49037 / DSM 5601 / CCUG 37298 / CIP 103539 / LMG 7603 / PAl5</strain>
    </source>
</reference>
<protein>
    <submittedName>
        <fullName evidence="8">Putative polysaccharide biosynthesis glycosyltransferase</fullName>
    </submittedName>
</protein>
<dbReference type="AlphaFoldDB" id="A9HNR6"/>
<dbReference type="EMBL" id="AM889285">
    <property type="protein sequence ID" value="CAP56490.1"/>
    <property type="molecule type" value="Genomic_DNA"/>
</dbReference>
<evidence type="ECO:0000313" key="9">
    <source>
        <dbReference type="Proteomes" id="UP000001176"/>
    </source>
</evidence>
<evidence type="ECO:0000256" key="6">
    <source>
        <dbReference type="ARBA" id="ARBA00023136"/>
    </source>
</evidence>
<evidence type="ECO:0000256" key="2">
    <source>
        <dbReference type="ARBA" id="ARBA00006464"/>
    </source>
</evidence>
<dbReference type="Pfam" id="PF13727">
    <property type="entry name" value="CoA_binding_3"/>
    <property type="match status" value="1"/>
</dbReference>